<dbReference type="AlphaFoldDB" id="A0A239IR08"/>
<name>A0A239IR08_EKHLU</name>
<reference evidence="2 3" key="1">
    <citation type="submission" date="2017-06" db="EMBL/GenBank/DDBJ databases">
        <authorList>
            <person name="Kim H.J."/>
            <person name="Triplett B.A."/>
        </authorList>
    </citation>
    <scope>NUCLEOTIDE SEQUENCE [LARGE SCALE GENOMIC DNA]</scope>
    <source>
        <strain evidence="2 3">DSM 19307</strain>
    </source>
</reference>
<protein>
    <submittedName>
        <fullName evidence="2">Uncharacterized protein</fullName>
    </submittedName>
</protein>
<dbReference type="Proteomes" id="UP000198393">
    <property type="component" value="Unassembled WGS sequence"/>
</dbReference>
<proteinExistence type="predicted"/>
<accession>A0A239IR08</accession>
<evidence type="ECO:0000313" key="3">
    <source>
        <dbReference type="Proteomes" id="UP000198393"/>
    </source>
</evidence>
<evidence type="ECO:0000313" key="2">
    <source>
        <dbReference type="EMBL" id="SNS95832.1"/>
    </source>
</evidence>
<feature type="transmembrane region" description="Helical" evidence="1">
    <location>
        <begin position="6"/>
        <end position="24"/>
    </location>
</feature>
<keyword evidence="3" id="KW-1185">Reference proteome</keyword>
<evidence type="ECO:0000256" key="1">
    <source>
        <dbReference type="SAM" id="Phobius"/>
    </source>
</evidence>
<keyword evidence="1" id="KW-1133">Transmembrane helix</keyword>
<organism evidence="2 3">
    <name type="scientific">Ekhidna lutea</name>
    <dbReference type="NCBI Taxonomy" id="447679"/>
    <lineage>
        <taxon>Bacteria</taxon>
        <taxon>Pseudomonadati</taxon>
        <taxon>Bacteroidota</taxon>
        <taxon>Cytophagia</taxon>
        <taxon>Cytophagales</taxon>
        <taxon>Reichenbachiellaceae</taxon>
        <taxon>Ekhidna</taxon>
    </lineage>
</organism>
<dbReference type="EMBL" id="FZPD01000003">
    <property type="protein sequence ID" value="SNS95832.1"/>
    <property type="molecule type" value="Genomic_DNA"/>
</dbReference>
<keyword evidence="1" id="KW-0472">Membrane</keyword>
<keyword evidence="1" id="KW-0812">Transmembrane</keyword>
<gene>
    <name evidence="2" type="ORF">SAMN05421640_1776</name>
</gene>
<sequence length="72" mass="8692">MEMHWIYILLAIVAIIQIAIFVMARRIRKREKENNVLLKYNINSRQRAWQLLADQSIPDEDKVKIKEYYEAS</sequence>